<feature type="transmembrane region" description="Helical" evidence="2">
    <location>
        <begin position="760"/>
        <end position="781"/>
    </location>
</feature>
<name>A0A8T1XIA8_9BRAS</name>
<dbReference type="SMART" id="SM00248">
    <property type="entry name" value="ANK"/>
    <property type="match status" value="9"/>
</dbReference>
<proteinExistence type="predicted"/>
<feature type="transmembrane region" description="Helical" evidence="2">
    <location>
        <begin position="734"/>
        <end position="754"/>
    </location>
</feature>
<accession>A0A8T1XIA8</accession>
<keyword evidence="2" id="KW-1133">Transmembrane helix</keyword>
<keyword evidence="2" id="KW-0812">Transmembrane</keyword>
<dbReference type="Pfam" id="PF12796">
    <property type="entry name" value="Ank_2"/>
    <property type="match status" value="3"/>
</dbReference>
<evidence type="ECO:0000256" key="2">
    <source>
        <dbReference type="SAM" id="Phobius"/>
    </source>
</evidence>
<feature type="repeat" description="ANK" evidence="1">
    <location>
        <begin position="482"/>
        <end position="504"/>
    </location>
</feature>
<organism evidence="3 4">
    <name type="scientific">Arabidopsis thaliana x Arabidopsis arenosa</name>
    <dbReference type="NCBI Taxonomy" id="1240361"/>
    <lineage>
        <taxon>Eukaryota</taxon>
        <taxon>Viridiplantae</taxon>
        <taxon>Streptophyta</taxon>
        <taxon>Embryophyta</taxon>
        <taxon>Tracheophyta</taxon>
        <taxon>Spermatophyta</taxon>
        <taxon>Magnoliopsida</taxon>
        <taxon>eudicotyledons</taxon>
        <taxon>Gunneridae</taxon>
        <taxon>Pentapetalae</taxon>
        <taxon>rosids</taxon>
        <taxon>malvids</taxon>
        <taxon>Brassicales</taxon>
        <taxon>Brassicaceae</taxon>
        <taxon>Camelineae</taxon>
        <taxon>Arabidopsis</taxon>
    </lineage>
</organism>
<feature type="repeat" description="ANK" evidence="1">
    <location>
        <begin position="104"/>
        <end position="126"/>
    </location>
</feature>
<evidence type="ECO:0000256" key="1">
    <source>
        <dbReference type="PROSITE-ProRule" id="PRU00023"/>
    </source>
</evidence>
<comment type="caution">
    <text evidence="3">The sequence shown here is derived from an EMBL/GenBank/DDBJ whole genome shotgun (WGS) entry which is preliminary data.</text>
</comment>
<sequence>MDRRLLWVADSGNVDALYALIHKDPYILQNIDALPFVHTPLHEASLTGKTDLAMELMVLKPTFAKKLNADGFSPLHLAVENHQVQLALELVKFNHDLVRVAGRKGMTPLHLVVKKGDANLLTEFLLACPESIKDTNVNGETALNIAVMNDRYEELKVLTGWIHRLHKSDAASTEIHVLNKRDRDGNTILHLAAYKNNHKAFKQLLKCISLNRNIQNKGGMTALDILRTNGSHMNIKTEKMIRNSGGKSGVSLSKVKTASVFLRSPVTFVEYCSTAMTRYKNRMSDGTRNALLVITALIITATYQTAVQPQDKDEIYYMGNIIINVLFVWGFNTIAFCLAIALTFILFVQTYHLDQFWNEAVENRTSSGIIPTGGDYPNSRDKLLLVTHSGSVHDLYSLIREEPNILHNVDVLPFIHTPLHAASSAGKIDLAMELMILKPSFAKKLNADGFSPLHLAVENQQDKLARELAKFDPSLVRIRGRGGMTPLHLVARNGDVELLTEFLLACPESITDANVNGETALHITVIYDRFEELKLLTGWMQKRRNSVGAFTEIHVLNRRDRNGDTALHLAADRNNHKVVKKLLKCMTLDRNIQNNNDMTALDVLRANRSPMSKDTEKIIKKSGGKTRCSLSKVEKMSEFLRKPVTFREYCKTKLIRYRSHVTDGSRNALLVITALIITATYEAVSDPKELKGEVTWHAIILNVLMIWGFNTTAFIASIVLTFILLPVGRAYTRWYMFITVPLVCSYAISIYMMYESVALIILYLMILFGFLVYLLVFYVRWKRTTLKKVSKPKIELISQDFPKTTV</sequence>
<feature type="transmembrane region" description="Helical" evidence="2">
    <location>
        <begin position="289"/>
        <end position="306"/>
    </location>
</feature>
<dbReference type="PANTHER" id="PTHR24128:SF39">
    <property type="entry name" value="ANKYRIN REPEAT FAMILY PROTEIN-RELATED"/>
    <property type="match status" value="1"/>
</dbReference>
<dbReference type="AlphaFoldDB" id="A0A8T1XIA8"/>
<gene>
    <name evidence="3" type="ORF">ISN45_Aa08g018140</name>
</gene>
<dbReference type="InterPro" id="IPR002110">
    <property type="entry name" value="Ankyrin_rpt"/>
</dbReference>
<dbReference type="Proteomes" id="UP000694240">
    <property type="component" value="Chromosome 13"/>
</dbReference>
<dbReference type="EMBL" id="JAEFBK010000013">
    <property type="protein sequence ID" value="KAG7534238.1"/>
    <property type="molecule type" value="Genomic_DNA"/>
</dbReference>
<feature type="transmembrane region" description="Helical" evidence="2">
    <location>
        <begin position="667"/>
        <end position="684"/>
    </location>
</feature>
<evidence type="ECO:0000313" key="3">
    <source>
        <dbReference type="EMBL" id="KAG7534238.1"/>
    </source>
</evidence>
<feature type="transmembrane region" description="Helical" evidence="2">
    <location>
        <begin position="326"/>
        <end position="348"/>
    </location>
</feature>
<dbReference type="Pfam" id="PF00023">
    <property type="entry name" value="Ank"/>
    <property type="match status" value="3"/>
</dbReference>
<dbReference type="PANTHER" id="PTHR24128">
    <property type="entry name" value="HOMEOBOX PROTEIN WARIAI"/>
    <property type="match status" value="1"/>
</dbReference>
<keyword evidence="1" id="KW-0040">ANK repeat</keyword>
<feature type="transmembrane region" description="Helical" evidence="2">
    <location>
        <begin position="704"/>
        <end position="727"/>
    </location>
</feature>
<keyword evidence="2" id="KW-0472">Membrane</keyword>
<reference evidence="3 4" key="1">
    <citation type="submission" date="2020-12" db="EMBL/GenBank/DDBJ databases">
        <title>Concerted genomic and epigenomic changes stabilize Arabidopsis allopolyploids.</title>
        <authorList>
            <person name="Chen Z."/>
        </authorList>
    </citation>
    <scope>NUCLEOTIDE SEQUENCE [LARGE SCALE GENOMIC DNA]</scope>
    <source>
        <strain evidence="3">Allo738</strain>
        <tissue evidence="3">Leaf</tissue>
    </source>
</reference>
<evidence type="ECO:0000313" key="4">
    <source>
        <dbReference type="Proteomes" id="UP000694240"/>
    </source>
</evidence>
<protein>
    <submittedName>
        <fullName evidence="3">Ankyrin repeat</fullName>
    </submittedName>
</protein>
<dbReference type="PROSITE" id="PS50297">
    <property type="entry name" value="ANK_REP_REGION"/>
    <property type="match status" value="3"/>
</dbReference>
<keyword evidence="4" id="KW-1185">Reference proteome</keyword>
<feature type="repeat" description="ANK" evidence="1">
    <location>
        <begin position="562"/>
        <end position="584"/>
    </location>
</feature>
<dbReference type="PROSITE" id="PS50088">
    <property type="entry name" value="ANK_REPEAT"/>
    <property type="match status" value="3"/>
</dbReference>